<evidence type="ECO:0000313" key="3">
    <source>
        <dbReference type="EMBL" id="KYN07049.1"/>
    </source>
</evidence>
<keyword evidence="1" id="KW-0175">Coiled coil</keyword>
<gene>
    <name evidence="3" type="ORF">ALC62_01991</name>
</gene>
<name>A0A151INK4_9HYME</name>
<evidence type="ECO:0000256" key="2">
    <source>
        <dbReference type="SAM" id="MobiDB-lite"/>
    </source>
</evidence>
<dbReference type="Proteomes" id="UP000078542">
    <property type="component" value="Unassembled WGS sequence"/>
</dbReference>
<feature type="coiled-coil region" evidence="1">
    <location>
        <begin position="259"/>
        <end position="333"/>
    </location>
</feature>
<dbReference type="STRING" id="456900.A0A151INK4"/>
<proteinExistence type="predicted"/>
<feature type="compositionally biased region" description="Basic and acidic residues" evidence="2">
    <location>
        <begin position="115"/>
        <end position="124"/>
    </location>
</feature>
<feature type="compositionally biased region" description="Polar residues" evidence="2">
    <location>
        <begin position="126"/>
        <end position="143"/>
    </location>
</feature>
<dbReference type="EMBL" id="KQ976928">
    <property type="protein sequence ID" value="KYN07049.1"/>
    <property type="molecule type" value="Genomic_DNA"/>
</dbReference>
<accession>A0A151INK4</accession>
<feature type="region of interest" description="Disordered" evidence="2">
    <location>
        <begin position="115"/>
        <end position="143"/>
    </location>
</feature>
<reference evidence="3 4" key="1">
    <citation type="submission" date="2016-03" db="EMBL/GenBank/DDBJ databases">
        <title>Cyphomyrmex costatus WGS genome.</title>
        <authorList>
            <person name="Nygaard S."/>
            <person name="Hu H."/>
            <person name="Boomsma J."/>
            <person name="Zhang G."/>
        </authorList>
    </citation>
    <scope>NUCLEOTIDE SEQUENCE [LARGE SCALE GENOMIC DNA]</scope>
    <source>
        <strain evidence="3">MS0001</strain>
        <tissue evidence="3">Whole body</tissue>
    </source>
</reference>
<sequence length="544" mass="65138">MFFTKKIFIKRAKHIVDFVIQFRSDLIFCDARIIFKQIIYILYHVISAFNALFDLLWDMEISEDDIQIRNQPTDLLSIYNKQENDESEADLNEVQIITSAGHFCAIEIRETKNYNEKSIDKDQSEANESNPSEPTLENIQHTENGAITNVLTDPIYLDTLDSDSINIEFQKQPNTTEVFIRNDEQIQTTNYNISTVTIPNELLDGLNINIKKEDDEDHGTLYTAEWLCDGNNDTNIRLRILKDAKQNIQIPIDVYTNDVIALTKRKSQLTDDKDSLEQEKTKVSRRSKKHVRLKSAAHHQDYRERLQKKAECMREKRKKLYEQESEEQRLQRLAKEAAKRREMRMYYETPEQRRKRLDAEAARKREYRMYSETPEDKRKRLDREAERRRIKRLSLYANETPEQRRERLNKESAKRREARLNQYAKETEEERKERLRKDALRAREMRFTRSAIETEEERRQRLVKDALRKREVRMHGDHSVNNNFTELQTVRNFQELNDVQIRDNPENQLDGHYLSNWMMWFQNTLTQPIHNKDQVAEPQPQHNR</sequence>
<protein>
    <submittedName>
        <fullName evidence="3">Uncharacterized protein</fullName>
    </submittedName>
</protein>
<evidence type="ECO:0000256" key="1">
    <source>
        <dbReference type="SAM" id="Coils"/>
    </source>
</evidence>
<organism evidence="3 4">
    <name type="scientific">Cyphomyrmex costatus</name>
    <dbReference type="NCBI Taxonomy" id="456900"/>
    <lineage>
        <taxon>Eukaryota</taxon>
        <taxon>Metazoa</taxon>
        <taxon>Ecdysozoa</taxon>
        <taxon>Arthropoda</taxon>
        <taxon>Hexapoda</taxon>
        <taxon>Insecta</taxon>
        <taxon>Pterygota</taxon>
        <taxon>Neoptera</taxon>
        <taxon>Endopterygota</taxon>
        <taxon>Hymenoptera</taxon>
        <taxon>Apocrita</taxon>
        <taxon>Aculeata</taxon>
        <taxon>Formicoidea</taxon>
        <taxon>Formicidae</taxon>
        <taxon>Myrmicinae</taxon>
        <taxon>Cyphomyrmex</taxon>
    </lineage>
</organism>
<keyword evidence="4" id="KW-1185">Reference proteome</keyword>
<dbReference type="AlphaFoldDB" id="A0A151INK4"/>
<evidence type="ECO:0000313" key="4">
    <source>
        <dbReference type="Proteomes" id="UP000078542"/>
    </source>
</evidence>
<feature type="coiled-coil region" evidence="1">
    <location>
        <begin position="410"/>
        <end position="445"/>
    </location>
</feature>